<evidence type="ECO:0000256" key="6">
    <source>
        <dbReference type="ARBA" id="ARBA00022729"/>
    </source>
</evidence>
<comment type="caution">
    <text evidence="12">The sequence shown here is derived from an EMBL/GenBank/DDBJ whole genome shotgun (WGS) entry which is preliminary data.</text>
</comment>
<dbReference type="PROSITE" id="PS01186">
    <property type="entry name" value="EGF_2"/>
    <property type="match status" value="1"/>
</dbReference>
<dbReference type="OrthoDB" id="543368at2759"/>
<evidence type="ECO:0000256" key="7">
    <source>
        <dbReference type="ARBA" id="ARBA00022801"/>
    </source>
</evidence>
<dbReference type="PROSITE" id="PS50026">
    <property type="entry name" value="EGF_3"/>
    <property type="match status" value="1"/>
</dbReference>
<sequence length="426" mass="42499">MASRACPAAMRRHAPTSLAQAGGSPLLHGTAVGRVAVKGLAATDDAGVAFTGSSPDLVRDAADFIVTPLSATALLGPDGRAVVNFTAPPNLGTFAIRAYVAAGSIAKYGSAESKVVVRRRLSLTPSVPRFVRVGDSFEAGAVVTVGSAPATVTVTLQVKGGAGPVSASGVTSKTLTFSAEGGLQQEVRFAFSAVAIGTATLTFAASDGQPGGGADALQLTIDVQGQQGVVWVATSFALAANSSAATDWQEGMQLPEAVAGSGGLSLTAGVGYLPALASMYDNLQTTEADRKKPCPHRPTAAVPQPTATTHCAAAQETRPALVTFSYLALRSGASSVTITAVAATAGTFLLPPVRASVDQQPEVMGLTAATTITVCADCAGPTPAAPPPPPKPCPKDCSGSGTCDLRSGTCACDPGFTRADCSGVTA</sequence>
<evidence type="ECO:0000256" key="2">
    <source>
        <dbReference type="ARBA" id="ARBA00004613"/>
    </source>
</evidence>
<evidence type="ECO:0000256" key="8">
    <source>
        <dbReference type="ARBA" id="ARBA00022833"/>
    </source>
</evidence>
<protein>
    <recommendedName>
        <fullName evidence="11">EGF-like domain-containing protein</fullName>
    </recommendedName>
</protein>
<dbReference type="Proteomes" id="UP000236333">
    <property type="component" value="Unassembled WGS sequence"/>
</dbReference>
<dbReference type="GO" id="GO:0005576">
    <property type="term" value="C:extracellular region"/>
    <property type="evidence" value="ECO:0007669"/>
    <property type="project" value="UniProtKB-SubCell"/>
</dbReference>
<dbReference type="InterPro" id="IPR002049">
    <property type="entry name" value="LE_dom"/>
</dbReference>
<evidence type="ECO:0000313" key="12">
    <source>
        <dbReference type="EMBL" id="PNH06153.1"/>
    </source>
</evidence>
<dbReference type="AlphaFoldDB" id="A0A2J8A0V2"/>
<evidence type="ECO:0000256" key="4">
    <source>
        <dbReference type="ARBA" id="ARBA00022670"/>
    </source>
</evidence>
<dbReference type="PANTHER" id="PTHR13062:SF12">
    <property type="entry name" value="ALPHA-2-MACROGLOBULIN DOMAIN-CONTAINING PROTEIN"/>
    <property type="match status" value="1"/>
</dbReference>
<keyword evidence="10" id="KW-1015">Disulfide bond</keyword>
<dbReference type="InterPro" id="IPR001599">
    <property type="entry name" value="Macroglobln_a2"/>
</dbReference>
<keyword evidence="5" id="KW-0479">Metal-binding</keyword>
<dbReference type="Pfam" id="PF00207">
    <property type="entry name" value="A2M"/>
    <property type="match status" value="1"/>
</dbReference>
<gene>
    <name evidence="12" type="ORF">TSOC_007501</name>
</gene>
<dbReference type="GO" id="GO:0004866">
    <property type="term" value="F:endopeptidase inhibitor activity"/>
    <property type="evidence" value="ECO:0007669"/>
    <property type="project" value="InterPro"/>
</dbReference>
<keyword evidence="4" id="KW-0645">Protease</keyword>
<keyword evidence="10" id="KW-0245">EGF-like domain</keyword>
<keyword evidence="9" id="KW-0482">Metalloprotease</keyword>
<comment type="subcellular location">
    <subcellularLocation>
        <location evidence="2">Secreted</location>
    </subcellularLocation>
</comment>
<dbReference type="GO" id="GO:0008237">
    <property type="term" value="F:metallopeptidase activity"/>
    <property type="evidence" value="ECO:0007669"/>
    <property type="project" value="UniProtKB-KW"/>
</dbReference>
<name>A0A2J8A0V2_9CHLO</name>
<evidence type="ECO:0000256" key="3">
    <source>
        <dbReference type="ARBA" id="ARBA00022525"/>
    </source>
</evidence>
<evidence type="ECO:0000259" key="11">
    <source>
        <dbReference type="PROSITE" id="PS50026"/>
    </source>
</evidence>
<organism evidence="12 13">
    <name type="scientific">Tetrabaena socialis</name>
    <dbReference type="NCBI Taxonomy" id="47790"/>
    <lineage>
        <taxon>Eukaryota</taxon>
        <taxon>Viridiplantae</taxon>
        <taxon>Chlorophyta</taxon>
        <taxon>core chlorophytes</taxon>
        <taxon>Chlorophyceae</taxon>
        <taxon>CS clade</taxon>
        <taxon>Chlamydomonadales</taxon>
        <taxon>Tetrabaenaceae</taxon>
        <taxon>Tetrabaena</taxon>
    </lineage>
</organism>
<evidence type="ECO:0000313" key="13">
    <source>
        <dbReference type="Proteomes" id="UP000236333"/>
    </source>
</evidence>
<evidence type="ECO:0000256" key="9">
    <source>
        <dbReference type="ARBA" id="ARBA00023049"/>
    </source>
</evidence>
<proteinExistence type="predicted"/>
<dbReference type="InterPro" id="IPR000742">
    <property type="entry name" value="EGF"/>
</dbReference>
<feature type="disulfide bond" evidence="10">
    <location>
        <begin position="393"/>
        <end position="403"/>
    </location>
</feature>
<evidence type="ECO:0000256" key="10">
    <source>
        <dbReference type="PROSITE-ProRule" id="PRU00076"/>
    </source>
</evidence>
<keyword evidence="8" id="KW-0862">Zinc</keyword>
<evidence type="ECO:0000256" key="5">
    <source>
        <dbReference type="ARBA" id="ARBA00022723"/>
    </source>
</evidence>
<feature type="disulfide bond" evidence="10">
    <location>
        <begin position="412"/>
        <end position="421"/>
    </location>
</feature>
<dbReference type="EMBL" id="PGGS01000255">
    <property type="protein sequence ID" value="PNH06153.1"/>
    <property type="molecule type" value="Genomic_DNA"/>
</dbReference>
<dbReference type="PANTHER" id="PTHR13062">
    <property type="entry name" value="COLLAGENASE"/>
    <property type="match status" value="1"/>
</dbReference>
<comment type="cofactor">
    <cofactor evidence="1">
        <name>Zn(2+)</name>
        <dbReference type="ChEBI" id="CHEBI:29105"/>
    </cofactor>
</comment>
<keyword evidence="3" id="KW-0964">Secreted</keyword>
<dbReference type="SMART" id="SM01360">
    <property type="entry name" value="A2M"/>
    <property type="match status" value="1"/>
</dbReference>
<dbReference type="GO" id="GO:0006508">
    <property type="term" value="P:proteolysis"/>
    <property type="evidence" value="ECO:0007669"/>
    <property type="project" value="UniProtKB-KW"/>
</dbReference>
<dbReference type="CDD" id="cd00055">
    <property type="entry name" value="EGF_Lam"/>
    <property type="match status" value="1"/>
</dbReference>
<keyword evidence="7" id="KW-0378">Hydrolase</keyword>
<evidence type="ECO:0000256" key="1">
    <source>
        <dbReference type="ARBA" id="ARBA00001947"/>
    </source>
</evidence>
<dbReference type="GO" id="GO:0046872">
    <property type="term" value="F:metal ion binding"/>
    <property type="evidence" value="ECO:0007669"/>
    <property type="project" value="UniProtKB-KW"/>
</dbReference>
<reference evidence="12 13" key="1">
    <citation type="journal article" date="2017" name="Mol. Biol. Evol.">
        <title>The 4-celled Tetrabaena socialis nuclear genome reveals the essential components for genetic control of cell number at the origin of multicellularity in the volvocine lineage.</title>
        <authorList>
            <person name="Featherston J."/>
            <person name="Arakaki Y."/>
            <person name="Hanschen E.R."/>
            <person name="Ferris P.J."/>
            <person name="Michod R.E."/>
            <person name="Olson B.J.S.C."/>
            <person name="Nozaki H."/>
            <person name="Durand P.M."/>
        </authorList>
    </citation>
    <scope>NUCLEOTIDE SEQUENCE [LARGE SCALE GENOMIC DNA]</scope>
    <source>
        <strain evidence="12 13">NIES-571</strain>
    </source>
</reference>
<accession>A0A2J8A0V2</accession>
<dbReference type="Gene3D" id="2.10.25.10">
    <property type="entry name" value="Laminin"/>
    <property type="match status" value="1"/>
</dbReference>
<keyword evidence="6" id="KW-0732">Signal</keyword>
<comment type="caution">
    <text evidence="10">Lacks conserved residue(s) required for the propagation of feature annotation.</text>
</comment>
<feature type="domain" description="EGF-like" evidence="11">
    <location>
        <begin position="389"/>
        <end position="422"/>
    </location>
</feature>
<keyword evidence="13" id="KW-1185">Reference proteome</keyword>